<dbReference type="GO" id="GO:0016706">
    <property type="term" value="F:2-oxoglutarate-dependent dioxygenase activity"/>
    <property type="evidence" value="ECO:0007669"/>
    <property type="project" value="UniProtKB-ARBA"/>
</dbReference>
<proteinExistence type="predicted"/>
<comment type="caution">
    <text evidence="2">The sequence shown here is derived from an EMBL/GenBank/DDBJ whole genome shotgun (WGS) entry which is preliminary data.</text>
</comment>
<gene>
    <name evidence="2" type="ORF">IB75_07265</name>
</gene>
<evidence type="ECO:0000313" key="3">
    <source>
        <dbReference type="Proteomes" id="UP000028839"/>
    </source>
</evidence>
<dbReference type="PANTHER" id="PTHR20883">
    <property type="entry name" value="PHYTANOYL-COA DIOXYGENASE DOMAIN CONTAINING 1"/>
    <property type="match status" value="1"/>
</dbReference>
<dbReference type="Proteomes" id="UP000028839">
    <property type="component" value="Unassembled WGS sequence"/>
</dbReference>
<dbReference type="Pfam" id="PF05721">
    <property type="entry name" value="PhyH"/>
    <property type="match status" value="1"/>
</dbReference>
<evidence type="ECO:0000313" key="2">
    <source>
        <dbReference type="EMBL" id="KFI19611.1"/>
    </source>
</evidence>
<dbReference type="InterPro" id="IPR008775">
    <property type="entry name" value="Phytyl_CoA_dOase-like"/>
</dbReference>
<evidence type="ECO:0000256" key="1">
    <source>
        <dbReference type="ARBA" id="ARBA00001954"/>
    </source>
</evidence>
<dbReference type="AlphaFoldDB" id="A0A0E2Z311"/>
<dbReference type="PANTHER" id="PTHR20883:SF48">
    <property type="entry name" value="ECTOINE DIOXYGENASE"/>
    <property type="match status" value="1"/>
</dbReference>
<sequence>MSDLTKEHIQAFKHDGFAIVRGFYNDQEMAQISRWVDEVQAYPDAPGKYQRYYEDSLAEPGRRLLNRMENFSPYHEGFAQLFCKSKLEKAISELFGEPAVLFKEKINFKFPGGDGFKPHQDHQAGWWEYNSLCITALICIDEANKENGCLEIVPGKHKIGMFKEWAPLGEDEMKEMAFISCPTQPGDMIFFDSFTPHGSQPNLTDKQRRLLFVTYNRLSEGDARERYYEDKRKNYPQDCEREEGKEYVFRV</sequence>
<reference evidence="2 3" key="1">
    <citation type="submission" date="2014-07" db="EMBL/GenBank/DDBJ databases">
        <title>Comparative analysis of Nitrosococcus oceani genome inventories of strains from Pacific and Atlantic gyres.</title>
        <authorList>
            <person name="Lim C.K."/>
            <person name="Wang L."/>
            <person name="Sayavedra-Soto L.A."/>
            <person name="Klotz M.G."/>
        </authorList>
    </citation>
    <scope>NUCLEOTIDE SEQUENCE [LARGE SCALE GENOMIC DNA]</scope>
    <source>
        <strain evidence="2 3">C-27</strain>
    </source>
</reference>
<dbReference type="EMBL" id="JPGN01000043">
    <property type="protein sequence ID" value="KFI19611.1"/>
    <property type="molecule type" value="Genomic_DNA"/>
</dbReference>
<name>A0A0E2Z311_9GAMM</name>
<dbReference type="HOGENOM" id="CLU_048953_10_0_6"/>
<comment type="cofactor">
    <cofactor evidence="1">
        <name>Fe(2+)</name>
        <dbReference type="ChEBI" id="CHEBI:29033"/>
    </cofactor>
</comment>
<keyword evidence="2" id="KW-0223">Dioxygenase</keyword>
<organism evidence="2 3">
    <name type="scientific">Nitrosococcus oceani C-27</name>
    <dbReference type="NCBI Taxonomy" id="314279"/>
    <lineage>
        <taxon>Bacteria</taxon>
        <taxon>Pseudomonadati</taxon>
        <taxon>Pseudomonadota</taxon>
        <taxon>Gammaproteobacteria</taxon>
        <taxon>Chromatiales</taxon>
        <taxon>Chromatiaceae</taxon>
        <taxon>Nitrosococcus</taxon>
    </lineage>
</organism>
<dbReference type="SUPFAM" id="SSF51197">
    <property type="entry name" value="Clavaminate synthase-like"/>
    <property type="match status" value="1"/>
</dbReference>
<accession>A0A0E2Z311</accession>
<keyword evidence="2" id="KW-0560">Oxidoreductase</keyword>
<dbReference type="GO" id="GO:0005506">
    <property type="term" value="F:iron ion binding"/>
    <property type="evidence" value="ECO:0007669"/>
    <property type="project" value="UniProtKB-ARBA"/>
</dbReference>
<dbReference type="Gene3D" id="2.60.120.620">
    <property type="entry name" value="q2cbj1_9rhob like domain"/>
    <property type="match status" value="1"/>
</dbReference>
<dbReference type="OrthoDB" id="9791262at2"/>
<protein>
    <submittedName>
        <fullName evidence="2">Phytanoyl-CoA dioxygenase</fullName>
    </submittedName>
</protein>